<dbReference type="EMBL" id="JANPWB010000012">
    <property type="protein sequence ID" value="KAJ1112871.1"/>
    <property type="molecule type" value="Genomic_DNA"/>
</dbReference>
<sequence>MATAALCPRRKLFSPPFGFELLSSGVFMVQRWVEGSPPRVRRRVAALWPRFVSNTCRPRTALQLSLCVVIVSSRHRGPAFLVRSWCRSQALCSFRAPGLPASLVQHLLRVFRV</sequence>
<evidence type="ECO:0000313" key="1">
    <source>
        <dbReference type="EMBL" id="KAJ1112871.1"/>
    </source>
</evidence>
<evidence type="ECO:0000313" key="2">
    <source>
        <dbReference type="Proteomes" id="UP001066276"/>
    </source>
</evidence>
<comment type="caution">
    <text evidence="1">The sequence shown here is derived from an EMBL/GenBank/DDBJ whole genome shotgun (WGS) entry which is preliminary data.</text>
</comment>
<reference evidence="1" key="1">
    <citation type="journal article" date="2022" name="bioRxiv">
        <title>Sequencing and chromosome-scale assembly of the giantPleurodeles waltlgenome.</title>
        <authorList>
            <person name="Brown T."/>
            <person name="Elewa A."/>
            <person name="Iarovenko S."/>
            <person name="Subramanian E."/>
            <person name="Araus A.J."/>
            <person name="Petzold A."/>
            <person name="Susuki M."/>
            <person name="Suzuki K.-i.T."/>
            <person name="Hayashi T."/>
            <person name="Toyoda A."/>
            <person name="Oliveira C."/>
            <person name="Osipova E."/>
            <person name="Leigh N.D."/>
            <person name="Simon A."/>
            <person name="Yun M.H."/>
        </authorList>
    </citation>
    <scope>NUCLEOTIDE SEQUENCE</scope>
    <source>
        <strain evidence="1">20211129_DDA</strain>
        <tissue evidence="1">Liver</tissue>
    </source>
</reference>
<dbReference type="AlphaFoldDB" id="A0AAV7NBI7"/>
<organism evidence="1 2">
    <name type="scientific">Pleurodeles waltl</name>
    <name type="common">Iberian ribbed newt</name>
    <dbReference type="NCBI Taxonomy" id="8319"/>
    <lineage>
        <taxon>Eukaryota</taxon>
        <taxon>Metazoa</taxon>
        <taxon>Chordata</taxon>
        <taxon>Craniata</taxon>
        <taxon>Vertebrata</taxon>
        <taxon>Euteleostomi</taxon>
        <taxon>Amphibia</taxon>
        <taxon>Batrachia</taxon>
        <taxon>Caudata</taxon>
        <taxon>Salamandroidea</taxon>
        <taxon>Salamandridae</taxon>
        <taxon>Pleurodelinae</taxon>
        <taxon>Pleurodeles</taxon>
    </lineage>
</organism>
<protein>
    <submittedName>
        <fullName evidence="1">Uncharacterized protein</fullName>
    </submittedName>
</protein>
<name>A0AAV7NBI7_PLEWA</name>
<proteinExistence type="predicted"/>
<gene>
    <name evidence="1" type="ORF">NDU88_001132</name>
</gene>
<keyword evidence="2" id="KW-1185">Reference proteome</keyword>
<accession>A0AAV7NBI7</accession>
<dbReference type="Proteomes" id="UP001066276">
    <property type="component" value="Chromosome 8"/>
</dbReference>